<keyword evidence="1" id="KW-0472">Membrane</keyword>
<accession>A0A419DAX7</accession>
<feature type="transmembrane region" description="Helical" evidence="1">
    <location>
        <begin position="6"/>
        <end position="25"/>
    </location>
</feature>
<dbReference type="EMBL" id="QZJW01000048">
    <property type="protein sequence ID" value="RJO60291.1"/>
    <property type="molecule type" value="Genomic_DNA"/>
</dbReference>
<keyword evidence="1" id="KW-0812">Transmembrane</keyword>
<sequence length="199" mass="23497">MDQIIAAVVGAIIGGFLAAGAGWFLDRKREEARRAEVRSLLSTGISDDLQHSIQLYDRMLEDWERSKVIWFATLIELRESRQTYLNNKDWIVLFDNAELRKKLFRYYLKSTDLINTLEYRQRRKYEIEDKFNDLTRSLQLQNPTFTHNDAVRTAVSYMEHEDKEYTSLKESIPEAVNKLPNFKIEAKELLDQIIQMTNK</sequence>
<proteinExistence type="predicted"/>
<protein>
    <submittedName>
        <fullName evidence="2">Uncharacterized protein</fullName>
    </submittedName>
</protein>
<comment type="caution">
    <text evidence="2">The sequence shown here is derived from an EMBL/GenBank/DDBJ whole genome shotgun (WGS) entry which is preliminary data.</text>
</comment>
<gene>
    <name evidence="2" type="ORF">C4544_05365</name>
</gene>
<evidence type="ECO:0000313" key="2">
    <source>
        <dbReference type="EMBL" id="RJO60291.1"/>
    </source>
</evidence>
<reference evidence="2 3" key="1">
    <citation type="journal article" date="2017" name="ISME J.">
        <title>Energy and carbon metabolisms in a deep terrestrial subsurface fluid microbial community.</title>
        <authorList>
            <person name="Momper L."/>
            <person name="Jungbluth S.P."/>
            <person name="Lee M.D."/>
            <person name="Amend J.P."/>
        </authorList>
    </citation>
    <scope>NUCLEOTIDE SEQUENCE [LARGE SCALE GENOMIC DNA]</scope>
    <source>
        <strain evidence="2">SURF_29</strain>
    </source>
</reference>
<organism evidence="2 3">
    <name type="scientific">candidate division WS5 bacterium</name>
    <dbReference type="NCBI Taxonomy" id="2093353"/>
    <lineage>
        <taxon>Bacteria</taxon>
        <taxon>candidate division WS5</taxon>
    </lineage>
</organism>
<dbReference type="Proteomes" id="UP000285655">
    <property type="component" value="Unassembled WGS sequence"/>
</dbReference>
<name>A0A419DAX7_9BACT</name>
<dbReference type="AlphaFoldDB" id="A0A419DAX7"/>
<evidence type="ECO:0000256" key="1">
    <source>
        <dbReference type="SAM" id="Phobius"/>
    </source>
</evidence>
<evidence type="ECO:0000313" key="3">
    <source>
        <dbReference type="Proteomes" id="UP000285655"/>
    </source>
</evidence>
<keyword evidence="1" id="KW-1133">Transmembrane helix</keyword>